<accession>A0ABR6C0V8</accession>
<evidence type="ECO:0000313" key="1">
    <source>
        <dbReference type="EMBL" id="MBA9018594.1"/>
    </source>
</evidence>
<reference evidence="1 2" key="1">
    <citation type="submission" date="2020-08" db="EMBL/GenBank/DDBJ databases">
        <title>Genomic Encyclopedia of Type Strains, Phase IV (KMG-IV): sequencing the most valuable type-strain genomes for metagenomic binning, comparative biology and taxonomic classification.</title>
        <authorList>
            <person name="Goeker M."/>
        </authorList>
    </citation>
    <scope>NUCLEOTIDE SEQUENCE [LARGE SCALE GENOMIC DNA]</scope>
    <source>
        <strain evidence="1 2">DSM 17455</strain>
    </source>
</reference>
<organism evidence="1 2">
    <name type="scientific">Aminobacter ciceronei</name>
    <dbReference type="NCBI Taxonomy" id="150723"/>
    <lineage>
        <taxon>Bacteria</taxon>
        <taxon>Pseudomonadati</taxon>
        <taxon>Pseudomonadota</taxon>
        <taxon>Alphaproteobacteria</taxon>
        <taxon>Hyphomicrobiales</taxon>
        <taxon>Phyllobacteriaceae</taxon>
        <taxon>Aminobacter</taxon>
    </lineage>
</organism>
<gene>
    <name evidence="1" type="ORF">HNQ97_000580</name>
</gene>
<sequence>MHELDKTGLEAALRKLVNEVAGLGMFGPEIKAIIGNTNWEVLAMRVQEARAVLAEVEENRP</sequence>
<keyword evidence="2" id="KW-1185">Reference proteome</keyword>
<proteinExistence type="predicted"/>
<dbReference type="Proteomes" id="UP000587524">
    <property type="component" value="Unassembled WGS sequence"/>
</dbReference>
<dbReference type="EMBL" id="JACJHZ010000002">
    <property type="protein sequence ID" value="MBA9018594.1"/>
    <property type="molecule type" value="Genomic_DNA"/>
</dbReference>
<protein>
    <submittedName>
        <fullName evidence="1">Uncharacterized protein</fullName>
    </submittedName>
</protein>
<evidence type="ECO:0000313" key="2">
    <source>
        <dbReference type="Proteomes" id="UP000587524"/>
    </source>
</evidence>
<dbReference type="RefSeq" id="WP_182573440.1">
    <property type="nucleotide sequence ID" value="NZ_JACJHY010000002.1"/>
</dbReference>
<name>A0ABR6C0V8_9HYPH</name>
<comment type="caution">
    <text evidence="1">The sequence shown here is derived from an EMBL/GenBank/DDBJ whole genome shotgun (WGS) entry which is preliminary data.</text>
</comment>